<dbReference type="Pfam" id="PF11798">
    <property type="entry name" value="IMS_HHH"/>
    <property type="match status" value="1"/>
</dbReference>
<evidence type="ECO:0000256" key="8">
    <source>
        <dbReference type="ARBA" id="ARBA00022705"/>
    </source>
</evidence>
<evidence type="ECO:0000259" key="17">
    <source>
        <dbReference type="PROSITE" id="PS50173"/>
    </source>
</evidence>
<evidence type="ECO:0000256" key="7">
    <source>
        <dbReference type="ARBA" id="ARBA00022695"/>
    </source>
</evidence>
<dbReference type="EC" id="2.7.7.7" evidence="16"/>
<dbReference type="InterPro" id="IPR036775">
    <property type="entry name" value="DNA_pol_Y-fam_lit_finger_sf"/>
</dbReference>
<keyword evidence="13 16" id="KW-0238">DNA-binding</keyword>
<dbReference type="InterPro" id="IPR017961">
    <property type="entry name" value="DNA_pol_Y-fam_little_finger"/>
</dbReference>
<dbReference type="GO" id="GO:0009432">
    <property type="term" value="P:SOS response"/>
    <property type="evidence" value="ECO:0007669"/>
    <property type="project" value="TreeGrafter"/>
</dbReference>
<evidence type="ECO:0000313" key="19">
    <source>
        <dbReference type="Proteomes" id="UP000245535"/>
    </source>
</evidence>
<dbReference type="InterPro" id="IPR050116">
    <property type="entry name" value="DNA_polymerase-Y"/>
</dbReference>
<comment type="similarity">
    <text evidence="2 16">Belongs to the DNA polymerase type-Y family.</text>
</comment>
<gene>
    <name evidence="16" type="primary">dinB</name>
    <name evidence="18" type="ORF">BC781_10554</name>
</gene>
<feature type="site" description="Substrate discrimination" evidence="16">
    <location>
        <position position="23"/>
    </location>
</feature>
<dbReference type="Gene3D" id="3.30.1490.100">
    <property type="entry name" value="DNA polymerase, Y-family, little finger domain"/>
    <property type="match status" value="1"/>
</dbReference>
<keyword evidence="14 16" id="KW-0234">DNA repair</keyword>
<evidence type="ECO:0000256" key="14">
    <source>
        <dbReference type="ARBA" id="ARBA00023204"/>
    </source>
</evidence>
<keyword evidence="19" id="KW-1185">Reference proteome</keyword>
<dbReference type="PANTHER" id="PTHR11076">
    <property type="entry name" value="DNA REPAIR POLYMERASE UMUC / TRANSFERASE FAMILY MEMBER"/>
    <property type="match status" value="1"/>
</dbReference>
<dbReference type="SUPFAM" id="SSF100879">
    <property type="entry name" value="Lesion bypass DNA polymerase (Y-family), little finger domain"/>
    <property type="match status" value="1"/>
</dbReference>
<feature type="binding site" evidence="16">
    <location>
        <position position="18"/>
    </location>
    <ligand>
        <name>Mg(2+)</name>
        <dbReference type="ChEBI" id="CHEBI:18420"/>
    </ligand>
</feature>
<proteinExistence type="inferred from homology"/>
<reference evidence="18 19" key="1">
    <citation type="submission" date="2018-03" db="EMBL/GenBank/DDBJ databases">
        <title>Genomic Encyclopedia of Archaeal and Bacterial Type Strains, Phase II (KMG-II): from individual species to whole genera.</title>
        <authorList>
            <person name="Goeker M."/>
        </authorList>
    </citation>
    <scope>NUCLEOTIDE SEQUENCE [LARGE SCALE GENOMIC DNA]</scope>
    <source>
        <strain evidence="18 19">DSM 28229</strain>
    </source>
</reference>
<dbReference type="Gene3D" id="3.40.1170.60">
    <property type="match status" value="1"/>
</dbReference>
<keyword evidence="6 16" id="KW-0808">Transferase</keyword>
<dbReference type="GO" id="GO:0003887">
    <property type="term" value="F:DNA-directed DNA polymerase activity"/>
    <property type="evidence" value="ECO:0007669"/>
    <property type="project" value="UniProtKB-UniRule"/>
</dbReference>
<organism evidence="18 19">
    <name type="scientific">Sediminitomix flava</name>
    <dbReference type="NCBI Taxonomy" id="379075"/>
    <lineage>
        <taxon>Bacteria</taxon>
        <taxon>Pseudomonadati</taxon>
        <taxon>Bacteroidota</taxon>
        <taxon>Cytophagia</taxon>
        <taxon>Cytophagales</taxon>
        <taxon>Flammeovirgaceae</taxon>
        <taxon>Sediminitomix</taxon>
    </lineage>
</organism>
<dbReference type="PROSITE" id="PS50173">
    <property type="entry name" value="UMUC"/>
    <property type="match status" value="1"/>
</dbReference>
<feature type="binding site" evidence="16">
    <location>
        <position position="112"/>
    </location>
    <ligand>
        <name>Mg(2+)</name>
        <dbReference type="ChEBI" id="CHEBI:18420"/>
    </ligand>
</feature>
<dbReference type="InterPro" id="IPR043128">
    <property type="entry name" value="Rev_trsase/Diguanyl_cyclase"/>
</dbReference>
<keyword evidence="12 16" id="KW-0239">DNA-directed DNA polymerase</keyword>
<dbReference type="InterPro" id="IPR043502">
    <property type="entry name" value="DNA/RNA_pol_sf"/>
</dbReference>
<dbReference type="GO" id="GO:0006261">
    <property type="term" value="P:DNA-templated DNA replication"/>
    <property type="evidence" value="ECO:0007669"/>
    <property type="project" value="UniProtKB-UniRule"/>
</dbReference>
<evidence type="ECO:0000256" key="5">
    <source>
        <dbReference type="ARBA" id="ARBA00022490"/>
    </source>
</evidence>
<dbReference type="InterPro" id="IPR022880">
    <property type="entry name" value="DNApol_IV"/>
</dbReference>
<evidence type="ECO:0000256" key="9">
    <source>
        <dbReference type="ARBA" id="ARBA00022723"/>
    </source>
</evidence>
<accession>A0A315Z7G1</accession>
<evidence type="ECO:0000313" key="18">
    <source>
        <dbReference type="EMBL" id="PWJ39991.1"/>
    </source>
</evidence>
<dbReference type="GO" id="GO:0003684">
    <property type="term" value="F:damaged DNA binding"/>
    <property type="evidence" value="ECO:0007669"/>
    <property type="project" value="InterPro"/>
</dbReference>
<dbReference type="GO" id="GO:0000287">
    <property type="term" value="F:magnesium ion binding"/>
    <property type="evidence" value="ECO:0007669"/>
    <property type="project" value="UniProtKB-UniRule"/>
</dbReference>
<comment type="cofactor">
    <cofactor evidence="16">
        <name>Mg(2+)</name>
        <dbReference type="ChEBI" id="CHEBI:18420"/>
    </cofactor>
    <text evidence="16">Binds 2 magnesium ions per subunit.</text>
</comment>
<dbReference type="CDD" id="cd03586">
    <property type="entry name" value="PolY_Pol_IV_kappa"/>
    <property type="match status" value="1"/>
</dbReference>
<evidence type="ECO:0000256" key="15">
    <source>
        <dbReference type="ARBA" id="ARBA00049244"/>
    </source>
</evidence>
<keyword evidence="9 16" id="KW-0479">Metal-binding</keyword>
<keyword evidence="4 16" id="KW-0515">Mutator protein</keyword>
<evidence type="ECO:0000256" key="4">
    <source>
        <dbReference type="ARBA" id="ARBA00022457"/>
    </source>
</evidence>
<dbReference type="PANTHER" id="PTHR11076:SF33">
    <property type="entry name" value="DNA POLYMERASE KAPPA"/>
    <property type="match status" value="1"/>
</dbReference>
<dbReference type="NCBIfam" id="NF010731">
    <property type="entry name" value="PRK14133.1"/>
    <property type="match status" value="1"/>
</dbReference>
<dbReference type="FunFam" id="3.30.1490.100:FF:000004">
    <property type="entry name" value="DNA polymerase IV"/>
    <property type="match status" value="1"/>
</dbReference>
<name>A0A315Z7G1_SEDFL</name>
<comment type="subunit">
    <text evidence="3 16">Monomer.</text>
</comment>
<protein>
    <recommendedName>
        <fullName evidence="16">DNA polymerase IV</fullName>
        <shortName evidence="16">Pol IV</shortName>
        <ecNumber evidence="16">2.7.7.7</ecNumber>
    </recommendedName>
</protein>
<keyword evidence="10 16" id="KW-0227">DNA damage</keyword>
<dbReference type="Pfam" id="PF11799">
    <property type="entry name" value="IMS_C"/>
    <property type="match status" value="1"/>
</dbReference>
<dbReference type="EMBL" id="QGDO01000005">
    <property type="protein sequence ID" value="PWJ39991.1"/>
    <property type="molecule type" value="Genomic_DNA"/>
</dbReference>
<dbReference type="HAMAP" id="MF_01113">
    <property type="entry name" value="DNApol_IV"/>
    <property type="match status" value="1"/>
</dbReference>
<dbReference type="NCBIfam" id="NF002677">
    <property type="entry name" value="PRK02406.1"/>
    <property type="match status" value="1"/>
</dbReference>
<comment type="caution">
    <text evidence="18">The sequence shown here is derived from an EMBL/GenBank/DDBJ whole genome shotgun (WGS) entry which is preliminary data.</text>
</comment>
<dbReference type="Pfam" id="PF00817">
    <property type="entry name" value="IMS"/>
    <property type="match status" value="1"/>
</dbReference>
<keyword evidence="7 16" id="KW-0548">Nucleotidyltransferase</keyword>
<evidence type="ECO:0000256" key="13">
    <source>
        <dbReference type="ARBA" id="ARBA00023125"/>
    </source>
</evidence>
<dbReference type="GO" id="GO:0006281">
    <property type="term" value="P:DNA repair"/>
    <property type="evidence" value="ECO:0007669"/>
    <property type="project" value="UniProtKB-UniRule"/>
</dbReference>
<keyword evidence="8 16" id="KW-0235">DNA replication</keyword>
<evidence type="ECO:0000256" key="6">
    <source>
        <dbReference type="ARBA" id="ARBA00022679"/>
    </source>
</evidence>
<dbReference type="AlphaFoldDB" id="A0A315Z7G1"/>
<dbReference type="Gene3D" id="1.10.150.20">
    <property type="entry name" value="5' to 3' exonuclease, C-terminal subdomain"/>
    <property type="match status" value="1"/>
</dbReference>
<dbReference type="SUPFAM" id="SSF56672">
    <property type="entry name" value="DNA/RNA polymerases"/>
    <property type="match status" value="1"/>
</dbReference>
<sequence length="370" mass="42332">MENIKDDIEPIRKIIHVDMDAFYASVEQRDNPDLRGKPIAVGGDSKRGVVAAASYEARKFGVRSAMSSVVAKRKCKDLIFVRARFEVYKEVSGQIRSVFEKYTDLIEPLSLDEAYLDVTENKLEIKSAIRIAQLIRREIKELTGLTASAGVSYNKFLAKTASDLDKPDGLSVILPNQAIEFLENLAIEKFYGIGKVTSKKMKSLGIHRGKDLKMWPESELKRLFGKSGSYYFNIVRGIDGRRVISSRERKSVGAELTFFDDLNTIDELTEKLQKIEEILWKRIEKIQKRGKTLTLKVKNSDFTVLTRSKTVDHLIQSQSEIREIYMELLNEWNEQDFQIRLLGLSISNLSTGEPKKEHIVRQLKINYEGF</sequence>
<dbReference type="GO" id="GO:0005829">
    <property type="term" value="C:cytosol"/>
    <property type="evidence" value="ECO:0007669"/>
    <property type="project" value="TreeGrafter"/>
</dbReference>
<comment type="catalytic activity">
    <reaction evidence="15 16">
        <text>DNA(n) + a 2'-deoxyribonucleoside 5'-triphosphate = DNA(n+1) + diphosphate</text>
        <dbReference type="Rhea" id="RHEA:22508"/>
        <dbReference type="Rhea" id="RHEA-COMP:17339"/>
        <dbReference type="Rhea" id="RHEA-COMP:17340"/>
        <dbReference type="ChEBI" id="CHEBI:33019"/>
        <dbReference type="ChEBI" id="CHEBI:61560"/>
        <dbReference type="ChEBI" id="CHEBI:173112"/>
        <dbReference type="EC" id="2.7.7.7"/>
    </reaction>
</comment>
<dbReference type="Gene3D" id="3.30.70.270">
    <property type="match status" value="1"/>
</dbReference>
<dbReference type="InterPro" id="IPR001126">
    <property type="entry name" value="UmuC"/>
</dbReference>
<keyword evidence="11 16" id="KW-0460">Magnesium</keyword>
<feature type="domain" description="UmuC" evidence="17">
    <location>
        <begin position="14"/>
        <end position="194"/>
    </location>
</feature>
<dbReference type="InterPro" id="IPR024728">
    <property type="entry name" value="PolY_HhH_motif"/>
</dbReference>
<evidence type="ECO:0000256" key="2">
    <source>
        <dbReference type="ARBA" id="ARBA00010945"/>
    </source>
</evidence>
<dbReference type="GO" id="GO:0042276">
    <property type="term" value="P:error-prone translesion synthesis"/>
    <property type="evidence" value="ECO:0007669"/>
    <property type="project" value="TreeGrafter"/>
</dbReference>
<comment type="function">
    <text evidence="16">Poorly processive, error-prone DNA polymerase involved in untargeted mutagenesis. Copies undamaged DNA at stalled replication forks, which arise in vivo from mismatched or misaligned primer ends. These misaligned primers can be extended by PolIV. Exhibits no 3'-5' exonuclease (proofreading) activity. May be involved in translesional synthesis, in conjunction with the beta clamp from PolIII.</text>
</comment>
<comment type="subcellular location">
    <subcellularLocation>
        <location evidence="1 16">Cytoplasm</location>
    </subcellularLocation>
</comment>
<dbReference type="FunFam" id="3.40.1170.60:FF:000001">
    <property type="entry name" value="DNA polymerase IV"/>
    <property type="match status" value="1"/>
</dbReference>
<evidence type="ECO:0000256" key="3">
    <source>
        <dbReference type="ARBA" id="ARBA00011245"/>
    </source>
</evidence>
<evidence type="ECO:0000256" key="12">
    <source>
        <dbReference type="ARBA" id="ARBA00022932"/>
    </source>
</evidence>
<evidence type="ECO:0000256" key="10">
    <source>
        <dbReference type="ARBA" id="ARBA00022763"/>
    </source>
</evidence>
<feature type="active site" evidence="16">
    <location>
        <position position="113"/>
    </location>
</feature>
<evidence type="ECO:0000256" key="1">
    <source>
        <dbReference type="ARBA" id="ARBA00004496"/>
    </source>
</evidence>
<keyword evidence="5 16" id="KW-0963">Cytoplasm</keyword>
<dbReference type="Proteomes" id="UP000245535">
    <property type="component" value="Unassembled WGS sequence"/>
</dbReference>
<dbReference type="RefSeq" id="WP_262510268.1">
    <property type="nucleotide sequence ID" value="NZ_QGDO01000005.1"/>
</dbReference>
<evidence type="ECO:0000256" key="11">
    <source>
        <dbReference type="ARBA" id="ARBA00022842"/>
    </source>
</evidence>
<evidence type="ECO:0000256" key="16">
    <source>
        <dbReference type="HAMAP-Rule" id="MF_01113"/>
    </source>
</evidence>